<feature type="transmembrane region" description="Helical" evidence="1">
    <location>
        <begin position="241"/>
        <end position="266"/>
    </location>
</feature>
<keyword evidence="1" id="KW-1133">Transmembrane helix</keyword>
<protein>
    <recommendedName>
        <fullName evidence="4">ABC transporter permease</fullName>
    </recommendedName>
</protein>
<dbReference type="RefSeq" id="WP_100255005.1">
    <property type="nucleotide sequence ID" value="NZ_CP015819.1"/>
</dbReference>
<feature type="transmembrane region" description="Helical" evidence="1">
    <location>
        <begin position="143"/>
        <end position="166"/>
    </location>
</feature>
<evidence type="ECO:0000313" key="2">
    <source>
        <dbReference type="EMBL" id="ATX71473.1"/>
    </source>
</evidence>
<dbReference type="AlphaFoldDB" id="A0A1Y0L300"/>
<feature type="transmembrane region" description="Helical" evidence="1">
    <location>
        <begin position="12"/>
        <end position="30"/>
    </location>
</feature>
<dbReference type="Proteomes" id="UP000231179">
    <property type="component" value="Chromosome"/>
</dbReference>
<dbReference type="KEGG" id="scla:SCLARK_001674"/>
<feature type="transmembrane region" description="Helical" evidence="1">
    <location>
        <begin position="187"/>
        <end position="210"/>
    </location>
</feature>
<accession>A0A1Y0L300</accession>
<keyword evidence="1" id="KW-0472">Membrane</keyword>
<dbReference type="EMBL" id="CP024870">
    <property type="protein sequence ID" value="ATX71473.1"/>
    <property type="molecule type" value="Genomic_DNA"/>
</dbReference>
<name>A0A1Y0L300_9MOLU</name>
<organism evidence="2 3">
    <name type="scientific">Spiroplasma clarkii</name>
    <dbReference type="NCBI Taxonomy" id="2139"/>
    <lineage>
        <taxon>Bacteria</taxon>
        <taxon>Bacillati</taxon>
        <taxon>Mycoplasmatota</taxon>
        <taxon>Mollicutes</taxon>
        <taxon>Entomoplasmatales</taxon>
        <taxon>Spiroplasmataceae</taxon>
        <taxon>Spiroplasma</taxon>
    </lineage>
</organism>
<evidence type="ECO:0008006" key="4">
    <source>
        <dbReference type="Google" id="ProtNLM"/>
    </source>
</evidence>
<proteinExistence type="predicted"/>
<sequence>MYVRKWDFRDDWRLWFKLIAITLVLTFLVLDYSQKLIGACFMSGTEWAIYGADSDKIIAYDYLGFNIYYVTSFTFITTIFIFMWLLVAIIKHNIIFGRWERSFWISRLVTVLIATCALLNTTIYLFVNLPVYLVQDKFAPYSILYLIGDVLINTVPTIGLVTYVYFINTVSYEKVYLEDYFKKQLPWVFVYPAVYLGTEFGRILLIHYQYGLRVNATRNHHGFRYFFLEIFNNNLFGMYGAIWFVFVILICGGLLVGYSLLTHIAIESRSKR</sequence>
<keyword evidence="1" id="KW-0812">Transmembrane</keyword>
<evidence type="ECO:0000313" key="3">
    <source>
        <dbReference type="Proteomes" id="UP000231179"/>
    </source>
</evidence>
<reference evidence="2 3" key="1">
    <citation type="submission" date="2017-11" db="EMBL/GenBank/DDBJ databases">
        <title>Complete genome sequence of Spiroplasma clarkii CN-5 (DSM 19994).</title>
        <authorList>
            <person name="Tsai Y.-M."/>
            <person name="Chang A."/>
            <person name="Lo W.-S."/>
            <person name="Kuo C.-H."/>
        </authorList>
    </citation>
    <scope>NUCLEOTIDE SEQUENCE [LARGE SCALE GENOMIC DNA]</scope>
    <source>
        <strain evidence="2 3">CN-5</strain>
    </source>
</reference>
<evidence type="ECO:0000256" key="1">
    <source>
        <dbReference type="SAM" id="Phobius"/>
    </source>
</evidence>
<feature type="transmembrane region" description="Helical" evidence="1">
    <location>
        <begin position="67"/>
        <end position="87"/>
    </location>
</feature>
<keyword evidence="3" id="KW-1185">Reference proteome</keyword>
<gene>
    <name evidence="2" type="ORF">SCLAR_v1c11730</name>
</gene>
<feature type="transmembrane region" description="Helical" evidence="1">
    <location>
        <begin position="108"/>
        <end position="131"/>
    </location>
</feature>